<dbReference type="RefSeq" id="WP_012573527.1">
    <property type="nucleotide sequence ID" value="NC_011565.1"/>
</dbReference>
<proteinExistence type="inferred from homology"/>
<dbReference type="AlphaFoldDB" id="B6YRE4"/>
<evidence type="ECO:0000313" key="6">
    <source>
        <dbReference type="Proteomes" id="UP000000723"/>
    </source>
</evidence>
<dbReference type="PANTHER" id="PTHR43792">
    <property type="entry name" value="GNAT FAMILY, PUTATIVE (AFU_ORTHOLOGUE AFUA_3G00765)-RELATED-RELATED"/>
    <property type="match status" value="1"/>
</dbReference>
<protein>
    <submittedName>
        <fullName evidence="5">Ribosomal-protein-serine acetyltransferase</fullName>
    </submittedName>
</protein>
<dbReference type="SUPFAM" id="SSF55729">
    <property type="entry name" value="Acyl-CoA N-acyltransferases (Nat)"/>
    <property type="match status" value="1"/>
</dbReference>
<evidence type="ECO:0000259" key="4">
    <source>
        <dbReference type="PROSITE" id="PS51186"/>
    </source>
</evidence>
<evidence type="ECO:0000256" key="2">
    <source>
        <dbReference type="ARBA" id="ARBA00023315"/>
    </source>
</evidence>
<comment type="similarity">
    <text evidence="3">Belongs to the acetyltransferase family. RimJ subfamily.</text>
</comment>
<accession>B6YRE4</accession>
<organism evidence="5 6">
    <name type="scientific">Azobacteroides pseudotrichonymphae genomovar. CFP2</name>
    <dbReference type="NCBI Taxonomy" id="511995"/>
    <lineage>
        <taxon>Bacteria</taxon>
        <taxon>Pseudomonadati</taxon>
        <taxon>Bacteroidota</taxon>
        <taxon>Bacteroidia</taxon>
        <taxon>Bacteroidales</taxon>
        <taxon>Candidatus Azobacteroides</taxon>
    </lineage>
</organism>
<dbReference type="eggNOG" id="COG1670">
    <property type="taxonomic scope" value="Bacteria"/>
</dbReference>
<dbReference type="Gene3D" id="3.40.630.30">
    <property type="match status" value="1"/>
</dbReference>
<keyword evidence="1" id="KW-0808">Transferase</keyword>
<evidence type="ECO:0000313" key="5">
    <source>
        <dbReference type="EMBL" id="BAG83766.1"/>
    </source>
</evidence>
<dbReference type="GO" id="GO:0016747">
    <property type="term" value="F:acyltransferase activity, transferring groups other than amino-acyl groups"/>
    <property type="evidence" value="ECO:0007669"/>
    <property type="project" value="InterPro"/>
</dbReference>
<keyword evidence="6" id="KW-1185">Reference proteome</keyword>
<dbReference type="HOGENOM" id="CLU_1286587_0_0_10"/>
<dbReference type="Pfam" id="PF13302">
    <property type="entry name" value="Acetyltransf_3"/>
    <property type="match status" value="1"/>
</dbReference>
<dbReference type="PANTHER" id="PTHR43792:SF8">
    <property type="entry name" value="[RIBOSOMAL PROTEIN US5]-ALANINE N-ACETYLTRANSFERASE"/>
    <property type="match status" value="1"/>
</dbReference>
<dbReference type="InterPro" id="IPR016181">
    <property type="entry name" value="Acyl_CoA_acyltransferase"/>
</dbReference>
<evidence type="ECO:0000256" key="3">
    <source>
        <dbReference type="ARBA" id="ARBA00038502"/>
    </source>
</evidence>
<dbReference type="KEGG" id="aps:CFPG_503"/>
<dbReference type="PROSITE" id="PS51186">
    <property type="entry name" value="GNAT"/>
    <property type="match status" value="1"/>
</dbReference>
<dbReference type="Proteomes" id="UP000000723">
    <property type="component" value="Chromosome"/>
</dbReference>
<dbReference type="EMBL" id="AP010656">
    <property type="protein sequence ID" value="BAG83766.1"/>
    <property type="molecule type" value="Genomic_DNA"/>
</dbReference>
<reference evidence="6" key="1">
    <citation type="journal article" date="2008" name="Science">
        <title>Genome of an endosymbiont coupling N2 fixation to cellulolysis within RT protist cells in termite gut.</title>
        <authorList>
            <person name="Hongoh Y."/>
            <person name="Sharma V.K."/>
            <person name="Prakash T."/>
            <person name="Noda S."/>
            <person name="Toh H."/>
            <person name="Taylor T.D."/>
            <person name="Kudo T."/>
            <person name="Sakaki Y."/>
            <person name="Toyoda A."/>
            <person name="Hattori M."/>
            <person name="Ohkuma M."/>
        </authorList>
    </citation>
    <scope>NUCLEOTIDE SEQUENCE [LARGE SCALE GENOMIC DNA]</scope>
</reference>
<name>B6YRE4_AZOPC</name>
<dbReference type="STRING" id="511995.CFPG_503"/>
<keyword evidence="2" id="KW-0012">Acyltransferase</keyword>
<dbReference type="InterPro" id="IPR000182">
    <property type="entry name" value="GNAT_dom"/>
</dbReference>
<dbReference type="InterPro" id="IPR051531">
    <property type="entry name" value="N-acetyltransferase"/>
</dbReference>
<feature type="domain" description="N-acetyltransferase" evidence="4">
    <location>
        <begin position="28"/>
        <end position="183"/>
    </location>
</feature>
<sequence length="214" mass="25521">MNNIKPQEKIESDRLFLSKYVNNKKTIKELLKFYRKDLEYVGLWRETIYKWDNENNIKCYIRSSADVWEKAKELRYAIRLKNNAFIGEIKTAIDCHNEVAEIGFLLDKDHAGYGYISEALLALESYLFSVGFYRIEIMCDTGNERSLKTILRTGHVFETVRLCNKLYDHKNGRFHTAYFYKLKNFNVKKIDPLQFDHKLHKKILLKINTILEKY</sequence>
<evidence type="ECO:0000256" key="1">
    <source>
        <dbReference type="ARBA" id="ARBA00022679"/>
    </source>
</evidence>
<dbReference type="OrthoDB" id="893030at2"/>
<gene>
    <name evidence="5" type="ordered locus">CFPG_503</name>
</gene>